<keyword evidence="9" id="KW-0812">Transmembrane</keyword>
<dbReference type="SMART" id="SM00409">
    <property type="entry name" value="IG"/>
    <property type="match status" value="3"/>
</dbReference>
<keyword evidence="4" id="KW-0677">Repeat</keyword>
<keyword evidence="2" id="KW-1003">Cell membrane</keyword>
<dbReference type="GO" id="GO:0043005">
    <property type="term" value="C:neuron projection"/>
    <property type="evidence" value="ECO:0007669"/>
    <property type="project" value="TreeGrafter"/>
</dbReference>
<dbReference type="InterPro" id="IPR013783">
    <property type="entry name" value="Ig-like_fold"/>
</dbReference>
<evidence type="ECO:0000256" key="9">
    <source>
        <dbReference type="SAM" id="Phobius"/>
    </source>
</evidence>
<keyword evidence="7" id="KW-0325">Glycoprotein</keyword>
<evidence type="ECO:0000256" key="5">
    <source>
        <dbReference type="ARBA" id="ARBA00023136"/>
    </source>
</evidence>
<dbReference type="PANTHER" id="PTHR12231">
    <property type="entry name" value="CTX-RELATED TYPE I TRANSMEMBRANE PROTEIN"/>
    <property type="match status" value="1"/>
</dbReference>
<feature type="domain" description="Ig-like" evidence="10">
    <location>
        <begin position="145"/>
        <end position="234"/>
    </location>
</feature>
<dbReference type="PANTHER" id="PTHR12231:SF253">
    <property type="entry name" value="DPR-INTERACTING PROTEIN ETA, ISOFORM B-RELATED"/>
    <property type="match status" value="1"/>
</dbReference>
<evidence type="ECO:0000259" key="10">
    <source>
        <dbReference type="PROSITE" id="PS50835"/>
    </source>
</evidence>
<keyword evidence="8" id="KW-0393">Immunoglobulin domain</keyword>
<dbReference type="InterPro" id="IPR007110">
    <property type="entry name" value="Ig-like_dom"/>
</dbReference>
<dbReference type="STRING" id="6573.A0A210QZE4"/>
<evidence type="ECO:0000256" key="1">
    <source>
        <dbReference type="ARBA" id="ARBA00004236"/>
    </source>
</evidence>
<dbReference type="InterPro" id="IPR003598">
    <property type="entry name" value="Ig_sub2"/>
</dbReference>
<dbReference type="FunFam" id="2.60.40.10:FF:000328">
    <property type="entry name" value="CLUMA_CG000981, isoform A"/>
    <property type="match status" value="1"/>
</dbReference>
<evidence type="ECO:0000256" key="6">
    <source>
        <dbReference type="ARBA" id="ARBA00023157"/>
    </source>
</evidence>
<dbReference type="InterPro" id="IPR013151">
    <property type="entry name" value="Immunoglobulin_dom"/>
</dbReference>
<name>A0A210QZE4_MIZYE</name>
<dbReference type="Pfam" id="PF00047">
    <property type="entry name" value="ig"/>
    <property type="match status" value="1"/>
</dbReference>
<keyword evidence="9" id="KW-1133">Transmembrane helix</keyword>
<comment type="subcellular location">
    <subcellularLocation>
        <location evidence="1">Cell membrane</location>
    </subcellularLocation>
</comment>
<dbReference type="InterPro" id="IPR003599">
    <property type="entry name" value="Ig_sub"/>
</dbReference>
<evidence type="ECO:0000313" key="12">
    <source>
        <dbReference type="Proteomes" id="UP000242188"/>
    </source>
</evidence>
<dbReference type="Proteomes" id="UP000242188">
    <property type="component" value="Unassembled WGS sequence"/>
</dbReference>
<dbReference type="CDD" id="cd00096">
    <property type="entry name" value="Ig"/>
    <property type="match status" value="1"/>
</dbReference>
<evidence type="ECO:0000256" key="2">
    <source>
        <dbReference type="ARBA" id="ARBA00022475"/>
    </source>
</evidence>
<dbReference type="InterPro" id="IPR036179">
    <property type="entry name" value="Ig-like_dom_sf"/>
</dbReference>
<dbReference type="OrthoDB" id="10012075at2759"/>
<evidence type="ECO:0000256" key="3">
    <source>
        <dbReference type="ARBA" id="ARBA00022729"/>
    </source>
</evidence>
<dbReference type="SMART" id="SM00408">
    <property type="entry name" value="IGc2"/>
    <property type="match status" value="3"/>
</dbReference>
<keyword evidence="3" id="KW-0732">Signal</keyword>
<evidence type="ECO:0000256" key="4">
    <source>
        <dbReference type="ARBA" id="ARBA00022737"/>
    </source>
</evidence>
<dbReference type="EMBL" id="NEDP02001165">
    <property type="protein sequence ID" value="OWF54124.1"/>
    <property type="molecule type" value="Genomic_DNA"/>
</dbReference>
<protein>
    <submittedName>
        <fullName evidence="11">Limbic system-associated membrane protein</fullName>
    </submittedName>
</protein>
<sequence>MDVCQFSSYKMPIRTRMTVPSFGIRIIFLSSVIVFGQALSDMGNAVEDIPVNVTVAEGKTAILPCRVDDDYDDIMVVWMNPKRIVVSQKESRFINDPRMSIERPFMGDYNLHIRSVKYEDRGDYMCTINTQPVTIKRIRLIIQVPSRILDYSSSNVVTVRERSDVELVCNATGVPPPTITWYRRTDESPQGRDRVGKEGEVLVIRNISRYCGGIYECMAFNGVPPAVQRQIEVKVHFKPEISLLSKRMGQYLDKETMLECIITASPQGSNVWRFGNVQPDMKEGWKYHLEVFEDSKYTVSLTLRIKTVRPEDFGTYTCEAANQLGHSKRDMVLYEYIVPTPPQIPTVSSTTYRVEPNNPYDDINTIGGRQEGVTIRNQNRESAQIHKSSETQILGNSMLIISTTVCACWIKRYLSWVGAT</sequence>
<organism evidence="11 12">
    <name type="scientific">Mizuhopecten yessoensis</name>
    <name type="common">Japanese scallop</name>
    <name type="synonym">Patinopecten yessoensis</name>
    <dbReference type="NCBI Taxonomy" id="6573"/>
    <lineage>
        <taxon>Eukaryota</taxon>
        <taxon>Metazoa</taxon>
        <taxon>Spiralia</taxon>
        <taxon>Lophotrochozoa</taxon>
        <taxon>Mollusca</taxon>
        <taxon>Bivalvia</taxon>
        <taxon>Autobranchia</taxon>
        <taxon>Pteriomorphia</taxon>
        <taxon>Pectinida</taxon>
        <taxon>Pectinoidea</taxon>
        <taxon>Pectinidae</taxon>
        <taxon>Mizuhopecten</taxon>
    </lineage>
</organism>
<accession>A0A210QZE4</accession>
<evidence type="ECO:0000313" key="11">
    <source>
        <dbReference type="EMBL" id="OWF54124.1"/>
    </source>
</evidence>
<feature type="transmembrane region" description="Helical" evidence="9">
    <location>
        <begin position="21"/>
        <end position="39"/>
    </location>
</feature>
<dbReference type="GO" id="GO:0005886">
    <property type="term" value="C:plasma membrane"/>
    <property type="evidence" value="ECO:0007669"/>
    <property type="project" value="UniProtKB-SubCell"/>
</dbReference>
<proteinExistence type="predicted"/>
<dbReference type="AlphaFoldDB" id="A0A210QZE4"/>
<feature type="domain" description="Ig-like" evidence="10">
    <location>
        <begin position="44"/>
        <end position="136"/>
    </location>
</feature>
<dbReference type="Gene3D" id="2.60.40.10">
    <property type="entry name" value="Immunoglobulins"/>
    <property type="match status" value="3"/>
</dbReference>
<dbReference type="InterPro" id="IPR051170">
    <property type="entry name" value="Neural/epithelial_adhesion"/>
</dbReference>
<keyword evidence="12" id="KW-1185">Reference proteome</keyword>
<dbReference type="Pfam" id="PF13927">
    <property type="entry name" value="Ig_3"/>
    <property type="match status" value="2"/>
</dbReference>
<gene>
    <name evidence="11" type="ORF">KP79_PYT15193</name>
</gene>
<feature type="domain" description="Ig-like" evidence="10">
    <location>
        <begin position="239"/>
        <end position="334"/>
    </location>
</feature>
<evidence type="ECO:0000256" key="8">
    <source>
        <dbReference type="ARBA" id="ARBA00023319"/>
    </source>
</evidence>
<reference evidence="11 12" key="1">
    <citation type="journal article" date="2017" name="Nat. Ecol. Evol.">
        <title>Scallop genome provides insights into evolution of bilaterian karyotype and development.</title>
        <authorList>
            <person name="Wang S."/>
            <person name="Zhang J."/>
            <person name="Jiao W."/>
            <person name="Li J."/>
            <person name="Xun X."/>
            <person name="Sun Y."/>
            <person name="Guo X."/>
            <person name="Huan P."/>
            <person name="Dong B."/>
            <person name="Zhang L."/>
            <person name="Hu X."/>
            <person name="Sun X."/>
            <person name="Wang J."/>
            <person name="Zhao C."/>
            <person name="Wang Y."/>
            <person name="Wang D."/>
            <person name="Huang X."/>
            <person name="Wang R."/>
            <person name="Lv J."/>
            <person name="Li Y."/>
            <person name="Zhang Z."/>
            <person name="Liu B."/>
            <person name="Lu W."/>
            <person name="Hui Y."/>
            <person name="Liang J."/>
            <person name="Zhou Z."/>
            <person name="Hou R."/>
            <person name="Li X."/>
            <person name="Liu Y."/>
            <person name="Li H."/>
            <person name="Ning X."/>
            <person name="Lin Y."/>
            <person name="Zhao L."/>
            <person name="Xing Q."/>
            <person name="Dou J."/>
            <person name="Li Y."/>
            <person name="Mao J."/>
            <person name="Guo H."/>
            <person name="Dou H."/>
            <person name="Li T."/>
            <person name="Mu C."/>
            <person name="Jiang W."/>
            <person name="Fu Q."/>
            <person name="Fu X."/>
            <person name="Miao Y."/>
            <person name="Liu J."/>
            <person name="Yu Q."/>
            <person name="Li R."/>
            <person name="Liao H."/>
            <person name="Li X."/>
            <person name="Kong Y."/>
            <person name="Jiang Z."/>
            <person name="Chourrout D."/>
            <person name="Li R."/>
            <person name="Bao Z."/>
        </authorList>
    </citation>
    <scope>NUCLEOTIDE SEQUENCE [LARGE SCALE GENOMIC DNA]</scope>
    <source>
        <strain evidence="11 12">PY_sf001</strain>
    </source>
</reference>
<keyword evidence="5 9" id="KW-0472">Membrane</keyword>
<comment type="caution">
    <text evidence="11">The sequence shown here is derived from an EMBL/GenBank/DDBJ whole genome shotgun (WGS) entry which is preliminary data.</text>
</comment>
<dbReference type="PROSITE" id="PS50835">
    <property type="entry name" value="IG_LIKE"/>
    <property type="match status" value="3"/>
</dbReference>
<dbReference type="SUPFAM" id="SSF48726">
    <property type="entry name" value="Immunoglobulin"/>
    <property type="match status" value="3"/>
</dbReference>
<evidence type="ECO:0000256" key="7">
    <source>
        <dbReference type="ARBA" id="ARBA00023180"/>
    </source>
</evidence>
<keyword evidence="6" id="KW-1015">Disulfide bond</keyword>